<accession>A0ABZ1FU16</accession>
<keyword evidence="2" id="KW-1185">Reference proteome</keyword>
<reference evidence="1 2" key="1">
    <citation type="submission" date="2022-10" db="EMBL/GenBank/DDBJ databases">
        <title>The complete genomes of actinobacterial strains from the NBC collection.</title>
        <authorList>
            <person name="Joergensen T.S."/>
            <person name="Alvarez Arevalo M."/>
            <person name="Sterndorff E.B."/>
            <person name="Faurdal D."/>
            <person name="Vuksanovic O."/>
            <person name="Mourched A.-S."/>
            <person name="Charusanti P."/>
            <person name="Shaw S."/>
            <person name="Blin K."/>
            <person name="Weber T."/>
        </authorList>
    </citation>
    <scope>NUCLEOTIDE SEQUENCE [LARGE SCALE GENOMIC DNA]</scope>
    <source>
        <strain evidence="1 2">NBC 01774</strain>
    </source>
</reference>
<sequence>MVDPGVVLVRRWCLEPDDE</sequence>
<protein>
    <submittedName>
        <fullName evidence="1">Uncharacterized protein</fullName>
    </submittedName>
</protein>
<evidence type="ECO:0000313" key="1">
    <source>
        <dbReference type="EMBL" id="WSB73895.1"/>
    </source>
</evidence>
<proteinExistence type="predicted"/>
<dbReference type="EMBL" id="CP109106">
    <property type="protein sequence ID" value="WSB73895.1"/>
    <property type="molecule type" value="Genomic_DNA"/>
</dbReference>
<name>A0ABZ1FU16_9ACTN</name>
<gene>
    <name evidence="1" type="ORF">OG863_09850</name>
</gene>
<organism evidence="1 2">
    <name type="scientific">Streptomyces decoyicus</name>
    <dbReference type="NCBI Taxonomy" id="249567"/>
    <lineage>
        <taxon>Bacteria</taxon>
        <taxon>Bacillati</taxon>
        <taxon>Actinomycetota</taxon>
        <taxon>Actinomycetes</taxon>
        <taxon>Kitasatosporales</taxon>
        <taxon>Streptomycetaceae</taxon>
        <taxon>Streptomyces</taxon>
    </lineage>
</organism>
<dbReference type="Proteomes" id="UP001344251">
    <property type="component" value="Chromosome"/>
</dbReference>
<evidence type="ECO:0000313" key="2">
    <source>
        <dbReference type="Proteomes" id="UP001344251"/>
    </source>
</evidence>